<name>A0A371D5P1_9APHY</name>
<organism evidence="1 2">
    <name type="scientific">Lentinus brumalis</name>
    <dbReference type="NCBI Taxonomy" id="2498619"/>
    <lineage>
        <taxon>Eukaryota</taxon>
        <taxon>Fungi</taxon>
        <taxon>Dikarya</taxon>
        <taxon>Basidiomycota</taxon>
        <taxon>Agaricomycotina</taxon>
        <taxon>Agaricomycetes</taxon>
        <taxon>Polyporales</taxon>
        <taxon>Polyporaceae</taxon>
        <taxon>Lentinus</taxon>
    </lineage>
</organism>
<sequence>MVPPALSSGLPEIRMVRPSDDSDVDVRIPHPNLKSGASRLAGAIRMIDRAYAWTQRMRLTFETRFASRRSRDSQTARLERQGRRRGDVLHHACPCRRAACVVRPRRRVSRRKYQNRTTCSPLFLGPSSVRDNLGALRGAPVFGPDERVQIWTKHAEIWGPRPDVGSPQVTMKFSRVRWDCSLPNGGSQFAELATTEVRYQRLYVMHSWGIM</sequence>
<keyword evidence="2" id="KW-1185">Reference proteome</keyword>
<proteinExistence type="predicted"/>
<dbReference type="AlphaFoldDB" id="A0A371D5P1"/>
<gene>
    <name evidence="1" type="ORF">OH76DRAFT_702341</name>
</gene>
<dbReference type="Proteomes" id="UP000256964">
    <property type="component" value="Unassembled WGS sequence"/>
</dbReference>
<accession>A0A371D5P1</accession>
<protein>
    <submittedName>
        <fullName evidence="1">Uncharacterized protein</fullName>
    </submittedName>
</protein>
<evidence type="ECO:0000313" key="2">
    <source>
        <dbReference type="Proteomes" id="UP000256964"/>
    </source>
</evidence>
<evidence type="ECO:0000313" key="1">
    <source>
        <dbReference type="EMBL" id="RDX47853.1"/>
    </source>
</evidence>
<reference evidence="1 2" key="1">
    <citation type="journal article" date="2018" name="Biotechnol. Biofuels">
        <title>Integrative visual omics of the white-rot fungus Polyporus brumalis exposes the biotechnological potential of its oxidative enzymes for delignifying raw plant biomass.</title>
        <authorList>
            <person name="Miyauchi S."/>
            <person name="Rancon A."/>
            <person name="Drula E."/>
            <person name="Hage H."/>
            <person name="Chaduli D."/>
            <person name="Favel A."/>
            <person name="Grisel S."/>
            <person name="Henrissat B."/>
            <person name="Herpoel-Gimbert I."/>
            <person name="Ruiz-Duenas F.J."/>
            <person name="Chevret D."/>
            <person name="Hainaut M."/>
            <person name="Lin J."/>
            <person name="Wang M."/>
            <person name="Pangilinan J."/>
            <person name="Lipzen A."/>
            <person name="Lesage-Meessen L."/>
            <person name="Navarro D."/>
            <person name="Riley R."/>
            <person name="Grigoriev I.V."/>
            <person name="Zhou S."/>
            <person name="Raouche S."/>
            <person name="Rosso M.N."/>
        </authorList>
    </citation>
    <scope>NUCLEOTIDE SEQUENCE [LARGE SCALE GENOMIC DNA]</scope>
    <source>
        <strain evidence="1 2">BRFM 1820</strain>
    </source>
</reference>
<dbReference type="EMBL" id="KZ857415">
    <property type="protein sequence ID" value="RDX47853.1"/>
    <property type="molecule type" value="Genomic_DNA"/>
</dbReference>